<sequence>MKQITEKQLKFLQIFLGIVAGIGIWLAIYFGSEADNVLLQYLFIIIFAAIIFIQRAVERKIDQRLTLFTKFWLIGLIIGLGIFILMGAVSGRLFAS</sequence>
<protein>
    <submittedName>
        <fullName evidence="2">Uncharacterized protein</fullName>
    </submittedName>
</protein>
<evidence type="ECO:0000313" key="2">
    <source>
        <dbReference type="EMBL" id="XCC62589.1"/>
    </source>
</evidence>
<reference evidence="2" key="1">
    <citation type="submission" date="2023-02" db="EMBL/GenBank/DDBJ databases">
        <title>Gut commensal Christensenella minuta modulates host metabolism via a new class of secondary bile acids.</title>
        <authorList>
            <person name="Liu C."/>
        </authorList>
    </citation>
    <scope>NUCLEOTIDE SEQUENCE</scope>
    <source>
        <strain evidence="2">CA70</strain>
    </source>
</reference>
<feature type="transmembrane region" description="Helical" evidence="1">
    <location>
        <begin position="38"/>
        <end position="57"/>
    </location>
</feature>
<gene>
    <name evidence="2" type="ORF">PUP29_01275</name>
</gene>
<organism evidence="2">
    <name type="scientific">Christensenella massiliensis</name>
    <dbReference type="NCBI Taxonomy" id="1805714"/>
    <lineage>
        <taxon>Bacteria</taxon>
        <taxon>Bacillati</taxon>
        <taxon>Bacillota</taxon>
        <taxon>Clostridia</taxon>
        <taxon>Christensenellales</taxon>
        <taxon>Christensenellaceae</taxon>
        <taxon>Christensenella</taxon>
    </lineage>
</organism>
<dbReference type="EMBL" id="CP117826">
    <property type="protein sequence ID" value="XCC62589.1"/>
    <property type="molecule type" value="Genomic_DNA"/>
</dbReference>
<accession>A0AAU8A8Z9</accession>
<name>A0AAU8A8Z9_9FIRM</name>
<proteinExistence type="predicted"/>
<keyword evidence="1" id="KW-0812">Transmembrane</keyword>
<keyword evidence="1" id="KW-0472">Membrane</keyword>
<dbReference type="RefSeq" id="WP_079547616.1">
    <property type="nucleotide sequence ID" value="NZ_CP117826.1"/>
</dbReference>
<feature type="transmembrane region" description="Helical" evidence="1">
    <location>
        <begin position="12"/>
        <end position="32"/>
    </location>
</feature>
<keyword evidence="1" id="KW-1133">Transmembrane helix</keyword>
<feature type="transmembrane region" description="Helical" evidence="1">
    <location>
        <begin position="69"/>
        <end position="89"/>
    </location>
</feature>
<evidence type="ECO:0000256" key="1">
    <source>
        <dbReference type="SAM" id="Phobius"/>
    </source>
</evidence>
<dbReference type="AlphaFoldDB" id="A0AAU8A8Z9"/>